<evidence type="ECO:0000313" key="1">
    <source>
        <dbReference type="EMBL" id="SVE00444.1"/>
    </source>
</evidence>
<reference evidence="1" key="1">
    <citation type="submission" date="2018-05" db="EMBL/GenBank/DDBJ databases">
        <authorList>
            <person name="Lanie J.A."/>
            <person name="Ng W.-L."/>
            <person name="Kazmierczak K.M."/>
            <person name="Andrzejewski T.M."/>
            <person name="Davidsen T.M."/>
            <person name="Wayne K.J."/>
            <person name="Tettelin H."/>
            <person name="Glass J.I."/>
            <person name="Rusch D."/>
            <person name="Podicherti R."/>
            <person name="Tsui H.-C.T."/>
            <person name="Winkler M.E."/>
        </authorList>
    </citation>
    <scope>NUCLEOTIDE SEQUENCE</scope>
</reference>
<feature type="non-terminal residue" evidence="1">
    <location>
        <position position="236"/>
    </location>
</feature>
<gene>
    <name evidence="1" type="ORF">METZ01_LOCUS453298</name>
</gene>
<accession>A0A382ZY81</accession>
<dbReference type="AlphaFoldDB" id="A0A382ZY81"/>
<dbReference type="EMBL" id="UINC01187624">
    <property type="protein sequence ID" value="SVE00444.1"/>
    <property type="molecule type" value="Genomic_DNA"/>
</dbReference>
<organism evidence="1">
    <name type="scientific">marine metagenome</name>
    <dbReference type="NCBI Taxonomy" id="408172"/>
    <lineage>
        <taxon>unclassified sequences</taxon>
        <taxon>metagenomes</taxon>
        <taxon>ecological metagenomes</taxon>
    </lineage>
</organism>
<proteinExistence type="predicted"/>
<protein>
    <submittedName>
        <fullName evidence="1">Uncharacterized protein</fullName>
    </submittedName>
</protein>
<sequence>MAMRIAYDQLGTFGLLQNYAPHSFILEERSLIKEALEINSEALGRYRDHHWLAREKKFPGKAPERWYRHWEFCFYRQKVELLYLACECDYYEHEHEGVEDLLIEDLLNIIELAEEFPKIRLAVFFQLLAEFESSEEEFSAKKICSLYWEKIQSDFPEDIGAPINNDPVSRGPYFFFHSAPNLIRYDKNQEFGPEFGLSHPRSSEWIEAILREDWSYDSEENLVEFIEAQIGYSDKG</sequence>
<name>A0A382ZY81_9ZZZZ</name>